<reference evidence="3" key="1">
    <citation type="submission" date="2017-09" db="EMBL/GenBank/DDBJ databases">
        <title>Depth-based differentiation of microbial function through sediment-hosted aquifers and enrichment of novel symbionts in the deep terrestrial subsurface.</title>
        <authorList>
            <person name="Probst A.J."/>
            <person name="Ladd B."/>
            <person name="Jarett J.K."/>
            <person name="Geller-Mcgrath D.E."/>
            <person name="Sieber C.M.K."/>
            <person name="Emerson J.B."/>
            <person name="Anantharaman K."/>
            <person name="Thomas B.C."/>
            <person name="Malmstrom R."/>
            <person name="Stieglmeier M."/>
            <person name="Klingl A."/>
            <person name="Woyke T."/>
            <person name="Ryan C.M."/>
            <person name="Banfield J.F."/>
        </authorList>
    </citation>
    <scope>NUCLEOTIDE SEQUENCE [LARGE SCALE GENOMIC DNA]</scope>
</reference>
<protein>
    <submittedName>
        <fullName evidence="2">Uncharacterized protein</fullName>
    </submittedName>
</protein>
<keyword evidence="1" id="KW-1133">Transmembrane helix</keyword>
<sequence>MSFISYIEKLREKSESERRKISIGVAFVVTIFVAVVWIFTITSNISPGESSVAVNTNQKVNAYDDIKKGWDSLVENMSTLFSGTETHIQSTETTSQPVFDVMEGVPADTVEIDTIDTISQ</sequence>
<keyword evidence="1" id="KW-0472">Membrane</keyword>
<dbReference type="AlphaFoldDB" id="A0A2M8LBL8"/>
<proteinExistence type="predicted"/>
<feature type="transmembrane region" description="Helical" evidence="1">
    <location>
        <begin position="21"/>
        <end position="40"/>
    </location>
</feature>
<organism evidence="2 3">
    <name type="scientific">Candidatus Taylorbacteria bacterium CG10_big_fil_rev_8_21_14_0_10_41_48</name>
    <dbReference type="NCBI Taxonomy" id="1975024"/>
    <lineage>
        <taxon>Bacteria</taxon>
        <taxon>Candidatus Tayloriibacteriota</taxon>
    </lineage>
</organism>
<dbReference type="EMBL" id="PFEQ01000013">
    <property type="protein sequence ID" value="PJE73995.1"/>
    <property type="molecule type" value="Genomic_DNA"/>
</dbReference>
<dbReference type="Proteomes" id="UP000228700">
    <property type="component" value="Unassembled WGS sequence"/>
</dbReference>
<name>A0A2M8LBL8_9BACT</name>
<evidence type="ECO:0000313" key="3">
    <source>
        <dbReference type="Proteomes" id="UP000228700"/>
    </source>
</evidence>
<comment type="caution">
    <text evidence="2">The sequence shown here is derived from an EMBL/GenBank/DDBJ whole genome shotgun (WGS) entry which is preliminary data.</text>
</comment>
<evidence type="ECO:0000256" key="1">
    <source>
        <dbReference type="SAM" id="Phobius"/>
    </source>
</evidence>
<gene>
    <name evidence="2" type="ORF">COV01_02690</name>
</gene>
<accession>A0A2M8LBL8</accession>
<evidence type="ECO:0000313" key="2">
    <source>
        <dbReference type="EMBL" id="PJE73995.1"/>
    </source>
</evidence>
<keyword evidence="1" id="KW-0812">Transmembrane</keyword>